<gene>
    <name evidence="1" type="ORF">PSON_ATCC_30995.1.T0810043</name>
</gene>
<keyword evidence="2" id="KW-1185">Reference proteome</keyword>
<sequence length="83" mass="9864">MKSISALSQIMIFAKELEKTSILYSVCFGLKINLMSDIYLELQDSRQFKICFYKVNKFQLHNKQFCPTNQRIQSNFNFQSIRI</sequence>
<evidence type="ECO:0000313" key="1">
    <source>
        <dbReference type="EMBL" id="CAD8103836.1"/>
    </source>
</evidence>
<reference evidence="1" key="1">
    <citation type="submission" date="2021-01" db="EMBL/GenBank/DDBJ databases">
        <authorList>
            <consortium name="Genoscope - CEA"/>
            <person name="William W."/>
        </authorList>
    </citation>
    <scope>NUCLEOTIDE SEQUENCE</scope>
</reference>
<accession>A0A8S1PLL5</accession>
<dbReference type="Proteomes" id="UP000692954">
    <property type="component" value="Unassembled WGS sequence"/>
</dbReference>
<dbReference type="AlphaFoldDB" id="A0A8S1PLL5"/>
<comment type="caution">
    <text evidence="1">The sequence shown here is derived from an EMBL/GenBank/DDBJ whole genome shotgun (WGS) entry which is preliminary data.</text>
</comment>
<dbReference type="EMBL" id="CAJJDN010000081">
    <property type="protein sequence ID" value="CAD8103836.1"/>
    <property type="molecule type" value="Genomic_DNA"/>
</dbReference>
<name>A0A8S1PLL5_9CILI</name>
<protein>
    <submittedName>
        <fullName evidence="1">Uncharacterized protein</fullName>
    </submittedName>
</protein>
<proteinExistence type="predicted"/>
<dbReference type="OrthoDB" id="10267381at2759"/>
<organism evidence="1 2">
    <name type="scientific">Paramecium sonneborni</name>
    <dbReference type="NCBI Taxonomy" id="65129"/>
    <lineage>
        <taxon>Eukaryota</taxon>
        <taxon>Sar</taxon>
        <taxon>Alveolata</taxon>
        <taxon>Ciliophora</taxon>
        <taxon>Intramacronucleata</taxon>
        <taxon>Oligohymenophorea</taxon>
        <taxon>Peniculida</taxon>
        <taxon>Parameciidae</taxon>
        <taxon>Paramecium</taxon>
    </lineage>
</organism>
<evidence type="ECO:0000313" key="2">
    <source>
        <dbReference type="Proteomes" id="UP000692954"/>
    </source>
</evidence>